<evidence type="ECO:0000256" key="4">
    <source>
        <dbReference type="ARBA" id="ARBA00022989"/>
    </source>
</evidence>
<keyword evidence="9" id="KW-1185">Reference proteome</keyword>
<feature type="transmembrane region" description="Helical" evidence="6">
    <location>
        <begin position="66"/>
        <end position="89"/>
    </location>
</feature>
<feature type="domain" description="Major facilitator superfamily (MFS) profile" evidence="7">
    <location>
        <begin position="30"/>
        <end position="483"/>
    </location>
</feature>
<comment type="subcellular location">
    <subcellularLocation>
        <location evidence="1">Cell membrane</location>
        <topology evidence="1">Multi-pass membrane protein</topology>
    </subcellularLocation>
</comment>
<dbReference type="AlphaFoldDB" id="A0A1M5GCU8"/>
<evidence type="ECO:0000256" key="2">
    <source>
        <dbReference type="ARBA" id="ARBA00022448"/>
    </source>
</evidence>
<evidence type="ECO:0000256" key="1">
    <source>
        <dbReference type="ARBA" id="ARBA00004651"/>
    </source>
</evidence>
<dbReference type="RefSeq" id="WP_200800077.1">
    <property type="nucleotide sequence ID" value="NZ_FQVU01000002.1"/>
</dbReference>
<dbReference type="Pfam" id="PF07690">
    <property type="entry name" value="MFS_1"/>
    <property type="match status" value="1"/>
</dbReference>
<evidence type="ECO:0000256" key="3">
    <source>
        <dbReference type="ARBA" id="ARBA00022692"/>
    </source>
</evidence>
<feature type="transmembrane region" description="Helical" evidence="6">
    <location>
        <begin position="25"/>
        <end position="46"/>
    </location>
</feature>
<dbReference type="InterPro" id="IPR036259">
    <property type="entry name" value="MFS_trans_sf"/>
</dbReference>
<feature type="transmembrane region" description="Helical" evidence="6">
    <location>
        <begin position="346"/>
        <end position="369"/>
    </location>
</feature>
<sequence length="636" mass="67699">MTTATTPRRTRRTELDTYPGGARRYACLGIVVVATVVLYYQFYLAGAVAAGTDGRNGILVDYDMSFVYYVNIAVVGYVLGALASFVTGVADRYGRVTIITTGLFVVALLCLLGIPLADSKIGFAVVFGAIGLVEGVILVATPALIRDFSPQLGRASAMGFWTLGPVIGSLVVSIQVSSLGDDTPWHDQYVIAGAVGLVLAVVSALFLRELSPRLRDQVMVSARDRALVEARAKGIDVEASLRRPFRQMLKPDILGSAFAISVFLIIYYTAVGFFPAFFQTVFGYTQSKANSLGNWIWACNAGALLLIGYLSDKARVRKPFMVVGAVGAIVCTIVFLSHVTEPDTSYTWFVVVLSVLAVFLGLAYAPWMASFTETVERRNPALAATGLAVWGLVIRVVIAVSVFVVPHVVDTVSTLVEKGPAAVALQEKYPREIATAQKLDEKTSAALAATPNDVPTQLRAVSEVSGVSVADVGVVARLNAEHRDALAAAQVVDPATRSAIVQNPSDRAAGARAVAQVVSKLGTTPARAGQLLRELTTIPTGQLLLLSQSGTKVQAAQASLVALGKVPASDLAVLKEAGDAAEKSPTQWQHYFWVAVGGQLVFIPLIFLLAGPWSPRAARRAEAEHEARIQRELADL</sequence>
<feature type="transmembrane region" description="Helical" evidence="6">
    <location>
        <begin position="320"/>
        <end position="340"/>
    </location>
</feature>
<feature type="transmembrane region" description="Helical" evidence="6">
    <location>
        <begin position="157"/>
        <end position="177"/>
    </location>
</feature>
<dbReference type="Proteomes" id="UP000186132">
    <property type="component" value="Unassembled WGS sequence"/>
</dbReference>
<feature type="transmembrane region" description="Helical" evidence="6">
    <location>
        <begin position="123"/>
        <end position="145"/>
    </location>
</feature>
<evidence type="ECO:0000313" key="9">
    <source>
        <dbReference type="Proteomes" id="UP000186132"/>
    </source>
</evidence>
<protein>
    <submittedName>
        <fullName evidence="8">Sugar phosphate permease</fullName>
    </submittedName>
</protein>
<keyword evidence="4 6" id="KW-1133">Transmembrane helix</keyword>
<accession>A0A1M5GCU8</accession>
<feature type="transmembrane region" description="Helical" evidence="6">
    <location>
        <begin position="381"/>
        <end position="405"/>
    </location>
</feature>
<dbReference type="PANTHER" id="PTHR23502">
    <property type="entry name" value="MAJOR FACILITATOR SUPERFAMILY"/>
    <property type="match status" value="1"/>
</dbReference>
<dbReference type="SUPFAM" id="SSF103473">
    <property type="entry name" value="MFS general substrate transporter"/>
    <property type="match status" value="1"/>
</dbReference>
<feature type="transmembrane region" description="Helical" evidence="6">
    <location>
        <begin position="189"/>
        <end position="207"/>
    </location>
</feature>
<dbReference type="InterPro" id="IPR020846">
    <property type="entry name" value="MFS_dom"/>
</dbReference>
<evidence type="ECO:0000256" key="5">
    <source>
        <dbReference type="ARBA" id="ARBA00023136"/>
    </source>
</evidence>
<evidence type="ECO:0000256" key="6">
    <source>
        <dbReference type="SAM" id="Phobius"/>
    </source>
</evidence>
<gene>
    <name evidence="8" type="ORF">SAMN05443575_1127</name>
</gene>
<dbReference type="GO" id="GO:0005886">
    <property type="term" value="C:plasma membrane"/>
    <property type="evidence" value="ECO:0007669"/>
    <property type="project" value="UniProtKB-SubCell"/>
</dbReference>
<evidence type="ECO:0000313" key="8">
    <source>
        <dbReference type="EMBL" id="SHG01331.1"/>
    </source>
</evidence>
<evidence type="ECO:0000259" key="7">
    <source>
        <dbReference type="PROSITE" id="PS50850"/>
    </source>
</evidence>
<dbReference type="CDD" id="cd06174">
    <property type="entry name" value="MFS"/>
    <property type="match status" value="1"/>
</dbReference>
<name>A0A1M5GCU8_9ACTN</name>
<dbReference type="Gene3D" id="1.20.1250.20">
    <property type="entry name" value="MFS general substrate transporter like domains"/>
    <property type="match status" value="2"/>
</dbReference>
<reference evidence="8 9" key="1">
    <citation type="submission" date="2016-11" db="EMBL/GenBank/DDBJ databases">
        <authorList>
            <person name="Jaros S."/>
            <person name="Januszkiewicz K."/>
            <person name="Wedrychowicz H."/>
        </authorList>
    </citation>
    <scope>NUCLEOTIDE SEQUENCE [LARGE SCALE GENOMIC DNA]</scope>
    <source>
        <strain evidence="8 9">DSM 45627</strain>
    </source>
</reference>
<feature type="transmembrane region" description="Helical" evidence="6">
    <location>
        <begin position="294"/>
        <end position="311"/>
    </location>
</feature>
<dbReference type="PANTHER" id="PTHR23502:SF132">
    <property type="entry name" value="POLYAMINE TRANSPORTER 2-RELATED"/>
    <property type="match status" value="1"/>
</dbReference>
<organism evidence="8 9">
    <name type="scientific">Jatrophihabitans endophyticus</name>
    <dbReference type="NCBI Taxonomy" id="1206085"/>
    <lineage>
        <taxon>Bacteria</taxon>
        <taxon>Bacillati</taxon>
        <taxon>Actinomycetota</taxon>
        <taxon>Actinomycetes</taxon>
        <taxon>Jatrophihabitantales</taxon>
        <taxon>Jatrophihabitantaceae</taxon>
        <taxon>Jatrophihabitans</taxon>
    </lineage>
</organism>
<dbReference type="PROSITE" id="PS50850">
    <property type="entry name" value="MFS"/>
    <property type="match status" value="1"/>
</dbReference>
<keyword evidence="3 6" id="KW-0812">Transmembrane</keyword>
<dbReference type="EMBL" id="FQVU01000002">
    <property type="protein sequence ID" value="SHG01331.1"/>
    <property type="molecule type" value="Genomic_DNA"/>
</dbReference>
<feature type="transmembrane region" description="Helical" evidence="6">
    <location>
        <begin position="591"/>
        <end position="610"/>
    </location>
</feature>
<feature type="transmembrane region" description="Helical" evidence="6">
    <location>
        <begin position="253"/>
        <end position="274"/>
    </location>
</feature>
<dbReference type="InterPro" id="IPR011701">
    <property type="entry name" value="MFS"/>
</dbReference>
<keyword evidence="5 6" id="KW-0472">Membrane</keyword>
<keyword evidence="2" id="KW-0813">Transport</keyword>
<dbReference type="STRING" id="1206085.SAMN05443575_1127"/>
<dbReference type="GO" id="GO:0022857">
    <property type="term" value="F:transmembrane transporter activity"/>
    <property type="evidence" value="ECO:0007669"/>
    <property type="project" value="InterPro"/>
</dbReference>
<feature type="transmembrane region" description="Helical" evidence="6">
    <location>
        <begin position="96"/>
        <end position="117"/>
    </location>
</feature>
<proteinExistence type="predicted"/>